<dbReference type="AlphaFoldDB" id="A0A550CP78"/>
<accession>A0A550CP78</accession>
<evidence type="ECO:0000259" key="3">
    <source>
        <dbReference type="Pfam" id="PF05368"/>
    </source>
</evidence>
<protein>
    <recommendedName>
        <fullName evidence="3">NmrA-like domain-containing protein</fullName>
    </recommendedName>
</protein>
<evidence type="ECO:0000313" key="5">
    <source>
        <dbReference type="Proteomes" id="UP000320762"/>
    </source>
</evidence>
<sequence>MSQQKALVVVFGASGETGRVIMESLLRSDAFRVAAVVRNPINPSLVAFAERGVTIHQADLLTVTQDRLTEILSGAETAIATLPPSCFEAQRKIADAAKAVGVKRFIPDDFATHTPAGVMKLQDDKLAIREYIVQSGVGHTFIEVGWWMQLVVPYPAHITGFIADSMTRDAIGSGDVPSAVTDLFHIGDYVLRIIQDERTLNRVVFIWEDEVTLNKVWALVERKLGKEFARTKKNVIPEAEFMKQLEALRAAGPEQLARRWVAEYRYSMYIRGDNTAARAKADGALDFKELYPDVNAPPLEDFMDRFYASPYVPYSDTGRYDSD</sequence>
<proteinExistence type="predicted"/>
<dbReference type="EMBL" id="VDMD01000003">
    <property type="protein sequence ID" value="TRM66588.1"/>
    <property type="molecule type" value="Genomic_DNA"/>
</dbReference>
<keyword evidence="2" id="KW-0560">Oxidoreductase</keyword>
<reference evidence="4 5" key="1">
    <citation type="journal article" date="2019" name="New Phytol.">
        <title>Comparative genomics reveals unique wood-decay strategies and fruiting body development in the Schizophyllaceae.</title>
        <authorList>
            <person name="Almasi E."/>
            <person name="Sahu N."/>
            <person name="Krizsan K."/>
            <person name="Balint B."/>
            <person name="Kovacs G.M."/>
            <person name="Kiss B."/>
            <person name="Cseklye J."/>
            <person name="Drula E."/>
            <person name="Henrissat B."/>
            <person name="Nagy I."/>
            <person name="Chovatia M."/>
            <person name="Adam C."/>
            <person name="LaButti K."/>
            <person name="Lipzen A."/>
            <person name="Riley R."/>
            <person name="Grigoriev I.V."/>
            <person name="Nagy L.G."/>
        </authorList>
    </citation>
    <scope>NUCLEOTIDE SEQUENCE [LARGE SCALE GENOMIC DNA]</scope>
    <source>
        <strain evidence="4 5">NL-1724</strain>
    </source>
</reference>
<dbReference type="InterPro" id="IPR051609">
    <property type="entry name" value="NmrA/Isoflavone_reductase-like"/>
</dbReference>
<dbReference type="Pfam" id="PF05368">
    <property type="entry name" value="NmrA"/>
    <property type="match status" value="1"/>
</dbReference>
<dbReference type="PANTHER" id="PTHR47706:SF9">
    <property type="entry name" value="NMRA-LIKE DOMAIN-CONTAINING PROTEIN-RELATED"/>
    <property type="match status" value="1"/>
</dbReference>
<dbReference type="InterPro" id="IPR008030">
    <property type="entry name" value="NmrA-like"/>
</dbReference>
<dbReference type="OrthoDB" id="9974981at2759"/>
<dbReference type="Gene3D" id="3.40.50.720">
    <property type="entry name" value="NAD(P)-binding Rossmann-like Domain"/>
    <property type="match status" value="1"/>
</dbReference>
<dbReference type="InterPro" id="IPR036291">
    <property type="entry name" value="NAD(P)-bd_dom_sf"/>
</dbReference>
<evidence type="ECO:0000256" key="1">
    <source>
        <dbReference type="ARBA" id="ARBA00022857"/>
    </source>
</evidence>
<name>A0A550CP78_9AGAR</name>
<feature type="domain" description="NmrA-like" evidence="3">
    <location>
        <begin position="5"/>
        <end position="292"/>
    </location>
</feature>
<keyword evidence="5" id="KW-1185">Reference proteome</keyword>
<keyword evidence="1" id="KW-0521">NADP</keyword>
<dbReference type="Gene3D" id="3.90.25.10">
    <property type="entry name" value="UDP-galactose 4-epimerase, domain 1"/>
    <property type="match status" value="1"/>
</dbReference>
<dbReference type="PANTHER" id="PTHR47706">
    <property type="entry name" value="NMRA-LIKE FAMILY PROTEIN"/>
    <property type="match status" value="1"/>
</dbReference>
<evidence type="ECO:0000256" key="2">
    <source>
        <dbReference type="ARBA" id="ARBA00023002"/>
    </source>
</evidence>
<comment type="caution">
    <text evidence="4">The sequence shown here is derived from an EMBL/GenBank/DDBJ whole genome shotgun (WGS) entry which is preliminary data.</text>
</comment>
<organism evidence="4 5">
    <name type="scientific">Schizophyllum amplum</name>
    <dbReference type="NCBI Taxonomy" id="97359"/>
    <lineage>
        <taxon>Eukaryota</taxon>
        <taxon>Fungi</taxon>
        <taxon>Dikarya</taxon>
        <taxon>Basidiomycota</taxon>
        <taxon>Agaricomycotina</taxon>
        <taxon>Agaricomycetes</taxon>
        <taxon>Agaricomycetidae</taxon>
        <taxon>Agaricales</taxon>
        <taxon>Schizophyllaceae</taxon>
        <taxon>Schizophyllum</taxon>
    </lineage>
</organism>
<gene>
    <name evidence="4" type="ORF">BD626DRAFT_545763</name>
</gene>
<dbReference type="SUPFAM" id="SSF51735">
    <property type="entry name" value="NAD(P)-binding Rossmann-fold domains"/>
    <property type="match status" value="1"/>
</dbReference>
<dbReference type="Proteomes" id="UP000320762">
    <property type="component" value="Unassembled WGS sequence"/>
</dbReference>
<dbReference type="GO" id="GO:0016491">
    <property type="term" value="F:oxidoreductase activity"/>
    <property type="evidence" value="ECO:0007669"/>
    <property type="project" value="UniProtKB-KW"/>
</dbReference>
<evidence type="ECO:0000313" key="4">
    <source>
        <dbReference type="EMBL" id="TRM66588.1"/>
    </source>
</evidence>
<dbReference type="STRING" id="97359.A0A550CP78"/>